<keyword evidence="2" id="KW-0496">Mitochondrion</keyword>
<dbReference type="EMBL" id="MH891570">
    <property type="protein sequence ID" value="QAU56489.1"/>
    <property type="molecule type" value="Genomic_DNA"/>
</dbReference>
<accession>A0A481N024</accession>
<dbReference type="RefSeq" id="YP_009562243.1">
    <property type="nucleotide sequence ID" value="NC_041120.1"/>
</dbReference>
<reference evidence="2" key="2">
    <citation type="journal article" date="2019" name="Mitochondrial DNA Part B Resour">
        <title>The complete mitochondrial genome of a jumping spider, Cheliceroides longipalpis Zabka (Araneae: Salticidae).</title>
        <authorList>
            <person name="Chen C."/>
            <person name="Xu K."/>
            <person name="Yan Y."/>
            <person name="Yang W."/>
            <person name="Yang H."/>
            <person name="Li C."/>
            <person name="Yang D."/>
        </authorList>
    </citation>
    <scope>NUCLEOTIDE SEQUENCE</scope>
</reference>
<protein>
    <submittedName>
        <fullName evidence="2">NADH dehydrogenase subunit 6</fullName>
    </submittedName>
</protein>
<sequence>MMMLMLMGMLFVSSMQPMFMVSSLIIIILMYSLYIYMNMGGYWFGYALMMVMLSGVLVIFTYMASLSPNDSFENYNIMYMLIFMMMFIGSYYILMYEYKFSIISLMLFKSFFGLFNVFMISFLLMIMLMVVWLSYMMYGALRIY</sequence>
<reference evidence="2" key="1">
    <citation type="submission" date="2018-09" db="EMBL/GenBank/DDBJ databases">
        <authorList>
            <person name="Chen C.-X."/>
            <person name="Yan Y."/>
            <person name="Xu K.-K."/>
            <person name="Yang W.-J."/>
            <person name="Yang D.-X."/>
            <person name="Li C."/>
        </authorList>
    </citation>
    <scope>NUCLEOTIDE SEQUENCE</scope>
</reference>
<dbReference type="CTD" id="4541"/>
<feature type="transmembrane region" description="Helical" evidence="1">
    <location>
        <begin position="43"/>
        <end position="64"/>
    </location>
</feature>
<feature type="transmembrane region" description="Helical" evidence="1">
    <location>
        <begin position="20"/>
        <end position="37"/>
    </location>
</feature>
<name>A0A481N024_9ARAC</name>
<evidence type="ECO:0000256" key="1">
    <source>
        <dbReference type="SAM" id="Phobius"/>
    </source>
</evidence>
<feature type="transmembrane region" description="Helical" evidence="1">
    <location>
        <begin position="76"/>
        <end position="94"/>
    </location>
</feature>
<proteinExistence type="predicted"/>
<keyword evidence="1" id="KW-0472">Membrane</keyword>
<keyword evidence="1" id="KW-1133">Transmembrane helix</keyword>
<dbReference type="GeneID" id="39333863"/>
<evidence type="ECO:0000313" key="2">
    <source>
        <dbReference type="EMBL" id="QAU56489.1"/>
    </source>
</evidence>
<organism evidence="2">
    <name type="scientific">Cheliceroides longipalpis</name>
    <dbReference type="NCBI Taxonomy" id="1560386"/>
    <lineage>
        <taxon>Eukaryota</taxon>
        <taxon>Metazoa</taxon>
        <taxon>Ecdysozoa</taxon>
        <taxon>Arthropoda</taxon>
        <taxon>Chelicerata</taxon>
        <taxon>Arachnida</taxon>
        <taxon>Araneae</taxon>
        <taxon>Araneomorphae</taxon>
        <taxon>Entelegynae</taxon>
        <taxon>Dionycha</taxon>
        <taxon>Salticidae</taxon>
        <taxon>Salticinae</taxon>
        <taxon>Salticoida</taxon>
        <taxon>Hasariini</taxon>
        <taxon>Cheliceroides</taxon>
    </lineage>
</organism>
<keyword evidence="1" id="KW-0812">Transmembrane</keyword>
<feature type="transmembrane region" description="Helical" evidence="1">
    <location>
        <begin position="114"/>
        <end position="138"/>
    </location>
</feature>
<dbReference type="AlphaFoldDB" id="A0A481N024"/>
<geneLocation type="mitochondrion" evidence="2"/>
<gene>
    <name evidence="2" type="primary">ND6</name>
</gene>